<protein>
    <submittedName>
        <fullName evidence="11">Inactive histone-lysine N-methyltransferase SUVR2 isoform X1</fullName>
    </submittedName>
</protein>
<name>A0AAQ3K0W8_9LILI</name>
<dbReference type="Proteomes" id="UP001327560">
    <property type="component" value="Chromosome 2"/>
</dbReference>
<dbReference type="GO" id="GO:0005694">
    <property type="term" value="C:chromosome"/>
    <property type="evidence" value="ECO:0007669"/>
    <property type="project" value="UniProtKB-SubCell"/>
</dbReference>
<evidence type="ECO:0000256" key="3">
    <source>
        <dbReference type="ARBA" id="ARBA00022454"/>
    </source>
</evidence>
<keyword evidence="7" id="KW-0539">Nucleus</keyword>
<keyword evidence="4" id="KW-0808">Transferase</keyword>
<evidence type="ECO:0000259" key="10">
    <source>
        <dbReference type="PROSITE" id="PS50867"/>
    </source>
</evidence>
<dbReference type="EMBL" id="CP136891">
    <property type="protein sequence ID" value="WOK98051.1"/>
    <property type="molecule type" value="Genomic_DNA"/>
</dbReference>
<keyword evidence="3" id="KW-0158">Chromosome</keyword>
<feature type="compositionally biased region" description="Basic and acidic residues" evidence="8">
    <location>
        <begin position="117"/>
        <end position="142"/>
    </location>
</feature>
<dbReference type="InterPro" id="IPR007728">
    <property type="entry name" value="Pre-SET_dom"/>
</dbReference>
<feature type="region of interest" description="Disordered" evidence="8">
    <location>
        <begin position="79"/>
        <end position="191"/>
    </location>
</feature>
<proteinExistence type="predicted"/>
<accession>A0AAQ3K0W8</accession>
<feature type="compositionally biased region" description="Basic and acidic residues" evidence="8">
    <location>
        <begin position="79"/>
        <end position="101"/>
    </location>
</feature>
<feature type="region of interest" description="Disordered" evidence="8">
    <location>
        <begin position="529"/>
        <end position="568"/>
    </location>
</feature>
<dbReference type="AlphaFoldDB" id="A0AAQ3K0W8"/>
<dbReference type="InterPro" id="IPR018848">
    <property type="entry name" value="WIYLD_domain"/>
</dbReference>
<evidence type="ECO:0000256" key="1">
    <source>
        <dbReference type="ARBA" id="ARBA00004123"/>
    </source>
</evidence>
<dbReference type="Gene3D" id="2.170.270.10">
    <property type="entry name" value="SET domain"/>
    <property type="match status" value="1"/>
</dbReference>
<feature type="compositionally biased region" description="Basic and acidic residues" evidence="8">
    <location>
        <begin position="297"/>
        <end position="312"/>
    </location>
</feature>
<evidence type="ECO:0000256" key="6">
    <source>
        <dbReference type="ARBA" id="ARBA00022833"/>
    </source>
</evidence>
<keyword evidence="6" id="KW-0862">Zinc</keyword>
<evidence type="ECO:0000256" key="5">
    <source>
        <dbReference type="ARBA" id="ARBA00022723"/>
    </source>
</evidence>
<dbReference type="PANTHER" id="PTHR46450:SF24">
    <property type="entry name" value="HISTONE-LYSINE N-METHYLTRANSFERASE SUVR4"/>
    <property type="match status" value="1"/>
</dbReference>
<dbReference type="GO" id="GO:0008270">
    <property type="term" value="F:zinc ion binding"/>
    <property type="evidence" value="ECO:0007669"/>
    <property type="project" value="InterPro"/>
</dbReference>
<feature type="compositionally biased region" description="Polar residues" evidence="8">
    <location>
        <begin position="345"/>
        <end position="358"/>
    </location>
</feature>
<keyword evidence="12" id="KW-1185">Reference proteome</keyword>
<feature type="region of interest" description="Disordered" evidence="8">
    <location>
        <begin position="279"/>
        <end position="331"/>
    </location>
</feature>
<feature type="compositionally biased region" description="Basic and acidic residues" evidence="8">
    <location>
        <begin position="168"/>
        <end position="186"/>
    </location>
</feature>
<dbReference type="PANTHER" id="PTHR46450">
    <property type="entry name" value="INACTIVE HISTONE-LYSINE N-METHYLTRANSFERASE SUVR1-RELATED"/>
    <property type="match status" value="1"/>
</dbReference>
<evidence type="ECO:0000313" key="12">
    <source>
        <dbReference type="Proteomes" id="UP001327560"/>
    </source>
</evidence>
<feature type="domain" description="Pre-SET" evidence="10">
    <location>
        <begin position="643"/>
        <end position="746"/>
    </location>
</feature>
<dbReference type="PROSITE" id="PS50867">
    <property type="entry name" value="PRE_SET"/>
    <property type="match status" value="1"/>
</dbReference>
<evidence type="ECO:0000256" key="4">
    <source>
        <dbReference type="ARBA" id="ARBA00022679"/>
    </source>
</evidence>
<feature type="domain" description="SET" evidence="9">
    <location>
        <begin position="749"/>
        <end position="883"/>
    </location>
</feature>
<gene>
    <name evidence="11" type="ORF">Cni_G06761</name>
</gene>
<sequence>MAPIPAKALAALNAMKAIGIPMQTAKPVLKNLLKVYDNNWEYIEAENYRVLADAILDMQESQAMEKQKKISDDDISWKGKEVVTDEPEPLRTRARTRKENQHLASSQASYDVAGEPLQKKILDDNISRKGKEVVTDEPEPLRARVRARKEHHHLSPSNVGFDATNEPSLKKPKLENDALPDSHYEQESEGLVYSRNRRGKIVISMLPQPLFGEPAPRNLSPQPSSGQSVPEAVLPQTSNTSQKSGQALAHMYNRETRTLDQADEVCPVPAKTNKLVISQKDKQPVQEKIGNPILLKKPKDEPDTDYLQKHDTVSCSSDAASPTEEQCSYDSSISEIPLRMISPLQPLSTGNIDPQSQASHHHSMDTSATLQQDVNGSVGRDGQTKNDNGRLPVDKCQKGTTSKILSVQESSSFNVDVASSELGEVKLSFSCSSDQPDFHVPNLETVFKLVEDRCLRSYRILQPSFSLTNLMKEMCQCFLELGSDTADDRQENVVQIIPTLDSLKKPIMPGVYDVMPPNNSLHLTTHDDSRALDKSDPSCAHNIGGNDQNGRSMEMEKTELPESAKSESLSLVVVQQPQNPLGELRPLHDVIDISKGEERVKIPVINEITSDKYPPSFNYIPRNIVYQNAFVNFSLARIGDEDCCADCFNDCLAAPLPCACARETGGEFAYTLDGLVRKEFLDECISMYHEPQKHHKFHCEDCPLERSKSEGPPEACKGHLLRKFIKECWSKCGCSMHCGNRVVQRGITRNLQVYLTSKEKGWGLRTSEKLPRGAFVCEYVGEILTNTELYDRTMQTTGNAKHTYPVLLDADWGAEGSLKDEEALCLDATFYGNVARFINHRCSDANMIEIPVEVETPDHHYYHLAFFTTRKVEPFEELTWDYGIDFDDHDHPIKAFKCRCGSRLCRDIKRHSQSQHDTSLGLV</sequence>
<comment type="subcellular location">
    <subcellularLocation>
        <location evidence="2">Chromosome</location>
    </subcellularLocation>
    <subcellularLocation>
        <location evidence="1">Nucleus</location>
    </subcellularLocation>
</comment>
<feature type="compositionally biased region" description="Polar residues" evidence="8">
    <location>
        <begin position="235"/>
        <end position="245"/>
    </location>
</feature>
<dbReference type="CDD" id="cd10538">
    <property type="entry name" value="SET_SETDB-like"/>
    <property type="match status" value="1"/>
</dbReference>
<evidence type="ECO:0000256" key="7">
    <source>
        <dbReference type="ARBA" id="ARBA00023242"/>
    </source>
</evidence>
<evidence type="ECO:0000256" key="2">
    <source>
        <dbReference type="ARBA" id="ARBA00004286"/>
    </source>
</evidence>
<evidence type="ECO:0000259" key="9">
    <source>
        <dbReference type="PROSITE" id="PS50280"/>
    </source>
</evidence>
<dbReference type="Pfam" id="PF10440">
    <property type="entry name" value="WIYLD"/>
    <property type="match status" value="1"/>
</dbReference>
<feature type="compositionally biased region" description="Basic and acidic residues" evidence="8">
    <location>
        <begin position="382"/>
        <end position="396"/>
    </location>
</feature>
<dbReference type="FunFam" id="2.170.270.10:FF:000046">
    <property type="entry name" value="SET-domain containing protein lysine methyltransferase family protein"/>
    <property type="match status" value="1"/>
</dbReference>
<dbReference type="Gene3D" id="1.10.8.850">
    <property type="entry name" value="Histone-lysine N methyltransferase , C-terminal domain-like"/>
    <property type="match status" value="1"/>
</dbReference>
<feature type="compositionally biased region" description="Polar residues" evidence="8">
    <location>
        <begin position="313"/>
        <end position="331"/>
    </location>
</feature>
<dbReference type="GO" id="GO:0042054">
    <property type="term" value="F:histone methyltransferase activity"/>
    <property type="evidence" value="ECO:0007669"/>
    <property type="project" value="InterPro"/>
</dbReference>
<dbReference type="InterPro" id="IPR043017">
    <property type="entry name" value="WIYLD_dom_sf"/>
</dbReference>
<dbReference type="Pfam" id="PF00856">
    <property type="entry name" value="SET"/>
    <property type="match status" value="1"/>
</dbReference>
<keyword evidence="5" id="KW-0479">Metal-binding</keyword>
<dbReference type="SMART" id="SM00317">
    <property type="entry name" value="SET"/>
    <property type="match status" value="1"/>
</dbReference>
<dbReference type="PROSITE" id="PS51580">
    <property type="entry name" value="SAM_MT43_3"/>
    <property type="match status" value="1"/>
</dbReference>
<feature type="compositionally biased region" description="Polar residues" evidence="8">
    <location>
        <begin position="219"/>
        <end position="228"/>
    </location>
</feature>
<dbReference type="Pfam" id="PF05033">
    <property type="entry name" value="Pre-SET"/>
    <property type="match status" value="1"/>
</dbReference>
<evidence type="ECO:0000313" key="11">
    <source>
        <dbReference type="EMBL" id="WOK98051.1"/>
    </source>
</evidence>
<dbReference type="GO" id="GO:0005634">
    <property type="term" value="C:nucleus"/>
    <property type="evidence" value="ECO:0007669"/>
    <property type="project" value="UniProtKB-SubCell"/>
</dbReference>
<dbReference type="InterPro" id="IPR025776">
    <property type="entry name" value="SUVR4/1/2"/>
</dbReference>
<dbReference type="SMART" id="SM00468">
    <property type="entry name" value="PreSET"/>
    <property type="match status" value="1"/>
</dbReference>
<feature type="compositionally biased region" description="Basic residues" evidence="8">
    <location>
        <begin position="143"/>
        <end position="154"/>
    </location>
</feature>
<organism evidence="11 12">
    <name type="scientific">Canna indica</name>
    <name type="common">Indian-shot</name>
    <dbReference type="NCBI Taxonomy" id="4628"/>
    <lineage>
        <taxon>Eukaryota</taxon>
        <taxon>Viridiplantae</taxon>
        <taxon>Streptophyta</taxon>
        <taxon>Embryophyta</taxon>
        <taxon>Tracheophyta</taxon>
        <taxon>Spermatophyta</taxon>
        <taxon>Magnoliopsida</taxon>
        <taxon>Liliopsida</taxon>
        <taxon>Zingiberales</taxon>
        <taxon>Cannaceae</taxon>
        <taxon>Canna</taxon>
    </lineage>
</organism>
<dbReference type="PROSITE" id="PS50280">
    <property type="entry name" value="SET"/>
    <property type="match status" value="1"/>
</dbReference>
<evidence type="ECO:0000256" key="8">
    <source>
        <dbReference type="SAM" id="MobiDB-lite"/>
    </source>
</evidence>
<feature type="compositionally biased region" description="Basic and acidic residues" evidence="8">
    <location>
        <begin position="553"/>
        <end position="565"/>
    </location>
</feature>
<feature type="compositionally biased region" description="Polar residues" evidence="8">
    <location>
        <begin position="365"/>
        <end position="375"/>
    </location>
</feature>
<dbReference type="InterPro" id="IPR001214">
    <property type="entry name" value="SET_dom"/>
</dbReference>
<reference evidence="11 12" key="1">
    <citation type="submission" date="2023-10" db="EMBL/GenBank/DDBJ databases">
        <title>Chromosome-scale genome assembly provides insights into flower coloration mechanisms of Canna indica.</title>
        <authorList>
            <person name="Li C."/>
        </authorList>
    </citation>
    <scope>NUCLEOTIDE SEQUENCE [LARGE SCALE GENOMIC DNA]</scope>
    <source>
        <tissue evidence="11">Flower</tissue>
    </source>
</reference>
<feature type="region of interest" description="Disordered" evidence="8">
    <location>
        <begin position="344"/>
        <end position="396"/>
    </location>
</feature>
<dbReference type="InterPro" id="IPR046341">
    <property type="entry name" value="SET_dom_sf"/>
</dbReference>
<dbReference type="SUPFAM" id="SSF82199">
    <property type="entry name" value="SET domain"/>
    <property type="match status" value="1"/>
</dbReference>
<feature type="region of interest" description="Disordered" evidence="8">
    <location>
        <begin position="212"/>
        <end position="245"/>
    </location>
</feature>